<organism evidence="1 2">
    <name type="scientific">Asbolus verrucosus</name>
    <name type="common">Desert ironclad beetle</name>
    <dbReference type="NCBI Taxonomy" id="1661398"/>
    <lineage>
        <taxon>Eukaryota</taxon>
        <taxon>Metazoa</taxon>
        <taxon>Ecdysozoa</taxon>
        <taxon>Arthropoda</taxon>
        <taxon>Hexapoda</taxon>
        <taxon>Insecta</taxon>
        <taxon>Pterygota</taxon>
        <taxon>Neoptera</taxon>
        <taxon>Endopterygota</taxon>
        <taxon>Coleoptera</taxon>
        <taxon>Polyphaga</taxon>
        <taxon>Cucujiformia</taxon>
        <taxon>Tenebrionidae</taxon>
        <taxon>Pimeliinae</taxon>
        <taxon>Asbolus</taxon>
    </lineage>
</organism>
<reference evidence="1 2" key="1">
    <citation type="submission" date="2017-03" db="EMBL/GenBank/DDBJ databases">
        <title>Genome of the blue death feigning beetle - Asbolus verrucosus.</title>
        <authorList>
            <person name="Rider S.D."/>
        </authorList>
    </citation>
    <scope>NUCLEOTIDE SEQUENCE [LARGE SCALE GENOMIC DNA]</scope>
    <source>
        <strain evidence="1">Butters</strain>
        <tissue evidence="1">Head and leg muscle</tissue>
    </source>
</reference>
<dbReference type="EMBL" id="QDEB01120279">
    <property type="protein sequence ID" value="RZB40301.1"/>
    <property type="molecule type" value="Genomic_DNA"/>
</dbReference>
<protein>
    <submittedName>
        <fullName evidence="1">Uncharacterized protein</fullName>
    </submittedName>
</protein>
<dbReference type="AlphaFoldDB" id="A0A482VAY5"/>
<accession>A0A482VAY5</accession>
<sequence>MSFVVPVKEAQRMEYQLPPPPVSAPNLGAHQVPVGVMQGTLTHVQAQDDRWTQYQQLWRQHVYMNGTTFVNHDVADAPLGGVT</sequence>
<evidence type="ECO:0000313" key="2">
    <source>
        <dbReference type="Proteomes" id="UP000292052"/>
    </source>
</evidence>
<comment type="caution">
    <text evidence="1">The sequence shown here is derived from an EMBL/GenBank/DDBJ whole genome shotgun (WGS) entry which is preliminary data.</text>
</comment>
<dbReference type="Proteomes" id="UP000292052">
    <property type="component" value="Unassembled WGS sequence"/>
</dbReference>
<name>A0A482VAY5_ASBVE</name>
<evidence type="ECO:0000313" key="1">
    <source>
        <dbReference type="EMBL" id="RZB40301.1"/>
    </source>
</evidence>
<keyword evidence="2" id="KW-1185">Reference proteome</keyword>
<proteinExistence type="predicted"/>
<gene>
    <name evidence="1" type="ORF">BDFB_000385</name>
</gene>
<dbReference type="OrthoDB" id="6668316at2759"/>